<dbReference type="PROSITE" id="PS01151">
    <property type="entry name" value="FIMBRIAL_USHER"/>
    <property type="match status" value="1"/>
</dbReference>
<comment type="similarity">
    <text evidence="1">Belongs to the fimbrial export usher family.</text>
</comment>
<evidence type="ECO:0000256" key="1">
    <source>
        <dbReference type="RuleBase" id="RU003884"/>
    </source>
</evidence>
<accession>A0A3S4GP87</accession>
<dbReference type="Pfam" id="PF00577">
    <property type="entry name" value="Usher"/>
    <property type="match status" value="1"/>
</dbReference>
<name>A0A3S4GP87_SALET</name>
<organism evidence="2 3">
    <name type="scientific">Salmonella enterica I</name>
    <dbReference type="NCBI Taxonomy" id="59201"/>
    <lineage>
        <taxon>Bacteria</taxon>
        <taxon>Pseudomonadati</taxon>
        <taxon>Pseudomonadota</taxon>
        <taxon>Gammaproteobacteria</taxon>
        <taxon>Enterobacterales</taxon>
        <taxon>Enterobacteriaceae</taxon>
        <taxon>Salmonella</taxon>
    </lineage>
</organism>
<dbReference type="EMBL" id="LR134149">
    <property type="protein sequence ID" value="VEA40308.1"/>
    <property type="molecule type" value="Genomic_DNA"/>
</dbReference>
<keyword evidence="1" id="KW-0813">Transport</keyword>
<protein>
    <submittedName>
        <fullName evidence="2">Outer membrane usher protein</fullName>
    </submittedName>
</protein>
<keyword evidence="1" id="KW-0998">Cell outer membrane</keyword>
<dbReference type="GO" id="GO:0009297">
    <property type="term" value="P:pilus assembly"/>
    <property type="evidence" value="ECO:0007669"/>
    <property type="project" value="InterPro"/>
</dbReference>
<comment type="subcellular location">
    <subcellularLocation>
        <location evidence="1">Cell outer membrane</location>
        <topology evidence="1">Multi-pass membrane protein</topology>
    </subcellularLocation>
</comment>
<dbReference type="InterPro" id="IPR018030">
    <property type="entry name" value="Fimbrial_membr_usher_CS"/>
</dbReference>
<dbReference type="PANTHER" id="PTHR30451">
    <property type="entry name" value="OUTER MEMBRANE USHER PROTEIN"/>
    <property type="match status" value="1"/>
</dbReference>
<dbReference type="Gene3D" id="2.60.40.3110">
    <property type="match status" value="1"/>
</dbReference>
<gene>
    <name evidence="2" type="primary">sthC_2</name>
    <name evidence="2" type="ORF">NCTC8272_03432</name>
</gene>
<dbReference type="PANTHER" id="PTHR30451:SF21">
    <property type="entry name" value="FIMBRIAL USHER DOMAIN-CONTAINING PROTEIN YDET-RELATED"/>
    <property type="match status" value="1"/>
</dbReference>
<proteinExistence type="inferred from homology"/>
<keyword evidence="1" id="KW-0812">Transmembrane</keyword>
<dbReference type="InterPro" id="IPR000015">
    <property type="entry name" value="Fimb_usher"/>
</dbReference>
<dbReference type="Proteomes" id="UP000277214">
    <property type="component" value="Chromosome 1"/>
</dbReference>
<sequence length="168" mass="18407">MKTGRKIANTLTCAQVLTLAHGVFVTTQPGIMIAMGKIAGFCLHLCSRDIEFLKGQLIAGKITRPRTSLTVFHLRAYRSLLMTICCGQYERVRPVIRGVAKSSAQVTVEQNGYTIYKTNVPAGPFAINDLYPTGGSGDLYVTIKESDGSEQHFIVPTPAFRYYSVKAT</sequence>
<evidence type="ECO:0000313" key="3">
    <source>
        <dbReference type="Proteomes" id="UP000277214"/>
    </source>
</evidence>
<evidence type="ECO:0000313" key="2">
    <source>
        <dbReference type="EMBL" id="VEA40308.1"/>
    </source>
</evidence>
<keyword evidence="1" id="KW-1029">Fimbrium biogenesis</keyword>
<reference evidence="2 3" key="1">
    <citation type="submission" date="2018-12" db="EMBL/GenBank/DDBJ databases">
        <authorList>
            <consortium name="Pathogen Informatics"/>
        </authorList>
    </citation>
    <scope>NUCLEOTIDE SEQUENCE [LARGE SCALE GENOMIC DNA]</scope>
    <source>
        <strain evidence="2 3">NCTC8272</strain>
    </source>
</reference>
<keyword evidence="1" id="KW-0472">Membrane</keyword>
<dbReference type="AlphaFoldDB" id="A0A3S4GP87"/>
<dbReference type="GO" id="GO:0015473">
    <property type="term" value="F:fimbrial usher porin activity"/>
    <property type="evidence" value="ECO:0007669"/>
    <property type="project" value="InterPro"/>
</dbReference>
<dbReference type="GO" id="GO:0009279">
    <property type="term" value="C:cell outer membrane"/>
    <property type="evidence" value="ECO:0007669"/>
    <property type="project" value="UniProtKB-SubCell"/>
</dbReference>